<dbReference type="OrthoDB" id="8068971at2759"/>
<dbReference type="EMBL" id="OV651822">
    <property type="protein sequence ID" value="CAH1100922.1"/>
    <property type="molecule type" value="Genomic_DNA"/>
</dbReference>
<dbReference type="SUPFAM" id="SSF57756">
    <property type="entry name" value="Retrovirus zinc finger-like domains"/>
    <property type="match status" value="1"/>
</dbReference>
<dbReference type="AlphaFoldDB" id="A0A9P0CLN1"/>
<dbReference type="Proteomes" id="UP001153636">
    <property type="component" value="Chromosome 10"/>
</dbReference>
<accession>A0A9P0CLN1</accession>
<evidence type="ECO:0000313" key="2">
    <source>
        <dbReference type="Proteomes" id="UP001153636"/>
    </source>
</evidence>
<organism evidence="1 2">
    <name type="scientific">Psylliodes chrysocephalus</name>
    <dbReference type="NCBI Taxonomy" id="3402493"/>
    <lineage>
        <taxon>Eukaryota</taxon>
        <taxon>Metazoa</taxon>
        <taxon>Ecdysozoa</taxon>
        <taxon>Arthropoda</taxon>
        <taxon>Hexapoda</taxon>
        <taxon>Insecta</taxon>
        <taxon>Pterygota</taxon>
        <taxon>Neoptera</taxon>
        <taxon>Endopterygota</taxon>
        <taxon>Coleoptera</taxon>
        <taxon>Polyphaga</taxon>
        <taxon>Cucujiformia</taxon>
        <taxon>Chrysomeloidea</taxon>
        <taxon>Chrysomelidae</taxon>
        <taxon>Galerucinae</taxon>
        <taxon>Alticini</taxon>
        <taxon>Psylliodes</taxon>
    </lineage>
</organism>
<proteinExistence type="predicted"/>
<evidence type="ECO:0000313" key="1">
    <source>
        <dbReference type="EMBL" id="CAH1100922.1"/>
    </source>
</evidence>
<reference evidence="1" key="1">
    <citation type="submission" date="2022-01" db="EMBL/GenBank/DDBJ databases">
        <authorList>
            <person name="King R."/>
        </authorList>
    </citation>
    <scope>NUCLEOTIDE SEQUENCE</scope>
</reference>
<protein>
    <submittedName>
        <fullName evidence="1">Uncharacterized protein</fullName>
    </submittedName>
</protein>
<gene>
    <name evidence="1" type="ORF">PSYICH_LOCUS2023</name>
</gene>
<dbReference type="GO" id="GO:0008270">
    <property type="term" value="F:zinc ion binding"/>
    <property type="evidence" value="ECO:0007669"/>
    <property type="project" value="InterPro"/>
</dbReference>
<keyword evidence="2" id="KW-1185">Reference proteome</keyword>
<name>A0A9P0CLN1_9CUCU</name>
<dbReference type="GO" id="GO:0003676">
    <property type="term" value="F:nucleic acid binding"/>
    <property type="evidence" value="ECO:0007669"/>
    <property type="project" value="InterPro"/>
</dbReference>
<dbReference type="InterPro" id="IPR036875">
    <property type="entry name" value="Znf_CCHC_sf"/>
</dbReference>
<sequence length="120" mass="14328">MREQNLNYISETDEIRKPNCCNKIKEKGSGRNAQNWRNKNRMGNMQNREKTILQRCFKCLGYEHRIEEYQGEDKIDICIKFAKIGHKVRDCTNPPHCTHCKEDRHIADQMKCPCFNKLIR</sequence>